<sequence>MLDDVPAICDAVNVLLRRVIIIKLGLRQKLGIALYTSRGMLLRERNLCESSGECGSALLKALGQGLAFVL</sequence>
<protein>
    <submittedName>
        <fullName evidence="1">Uncharacterized protein</fullName>
    </submittedName>
</protein>
<organism evidence="1 2">
    <name type="scientific">Tachysurus vachellii</name>
    <name type="common">Darkbarbel catfish</name>
    <name type="synonym">Pelteobagrus vachellii</name>
    <dbReference type="NCBI Taxonomy" id="175792"/>
    <lineage>
        <taxon>Eukaryota</taxon>
        <taxon>Metazoa</taxon>
        <taxon>Chordata</taxon>
        <taxon>Craniata</taxon>
        <taxon>Vertebrata</taxon>
        <taxon>Euteleostomi</taxon>
        <taxon>Actinopterygii</taxon>
        <taxon>Neopterygii</taxon>
        <taxon>Teleostei</taxon>
        <taxon>Ostariophysi</taxon>
        <taxon>Siluriformes</taxon>
        <taxon>Bagridae</taxon>
        <taxon>Tachysurus</taxon>
    </lineage>
</organism>
<evidence type="ECO:0000313" key="1">
    <source>
        <dbReference type="EMBL" id="KAK2834646.1"/>
    </source>
</evidence>
<proteinExistence type="predicted"/>
<dbReference type="EMBL" id="JAVHJS010000015">
    <property type="protein sequence ID" value="KAK2834646.1"/>
    <property type="molecule type" value="Genomic_DNA"/>
</dbReference>
<comment type="caution">
    <text evidence="1">The sequence shown here is derived from an EMBL/GenBank/DDBJ whole genome shotgun (WGS) entry which is preliminary data.</text>
</comment>
<dbReference type="AlphaFoldDB" id="A0AA88SK92"/>
<keyword evidence="2" id="KW-1185">Reference proteome</keyword>
<name>A0AA88SK92_TACVA</name>
<reference evidence="1" key="1">
    <citation type="submission" date="2023-08" db="EMBL/GenBank/DDBJ databases">
        <title>Pelteobagrus vachellii genome.</title>
        <authorList>
            <person name="Liu H."/>
        </authorList>
    </citation>
    <scope>NUCLEOTIDE SEQUENCE</scope>
    <source>
        <strain evidence="1">PRFRI_2022a</strain>
        <tissue evidence="1">Muscle</tissue>
    </source>
</reference>
<dbReference type="Proteomes" id="UP001187315">
    <property type="component" value="Unassembled WGS sequence"/>
</dbReference>
<accession>A0AA88SK92</accession>
<gene>
    <name evidence="1" type="ORF">Q7C36_015347</name>
</gene>
<evidence type="ECO:0000313" key="2">
    <source>
        <dbReference type="Proteomes" id="UP001187315"/>
    </source>
</evidence>